<comment type="subunit">
    <text evidence="10">The complex is probably composed of two ATP-binding proteins, two transmembrane proteins and a solute-binding protein.</text>
</comment>
<dbReference type="GO" id="GO:0031460">
    <property type="term" value="P:glycine betaine transport"/>
    <property type="evidence" value="ECO:0007669"/>
    <property type="project" value="InterPro"/>
</dbReference>
<evidence type="ECO:0000259" key="12">
    <source>
        <dbReference type="PROSITE" id="PS51371"/>
    </source>
</evidence>
<keyword evidence="3" id="KW-0677">Repeat</keyword>
<dbReference type="CDD" id="cd03295">
    <property type="entry name" value="ABC_OpuCA_Osmoprotection"/>
    <property type="match status" value="1"/>
</dbReference>
<evidence type="ECO:0000256" key="8">
    <source>
        <dbReference type="ARBA" id="ARBA00063934"/>
    </source>
</evidence>
<feature type="domain" description="ABC transporter" evidence="11">
    <location>
        <begin position="5"/>
        <end position="239"/>
    </location>
</feature>
<dbReference type="PROSITE" id="PS51371">
    <property type="entry name" value="CBS"/>
    <property type="match status" value="2"/>
</dbReference>
<dbReference type="Gene3D" id="3.10.580.10">
    <property type="entry name" value="CBS-domain"/>
    <property type="match status" value="1"/>
</dbReference>
<keyword evidence="4 10" id="KW-0547">Nucleotide-binding</keyword>
<dbReference type="NCBIfam" id="TIGR01186">
    <property type="entry name" value="proV"/>
    <property type="match status" value="1"/>
</dbReference>
<evidence type="ECO:0000256" key="1">
    <source>
        <dbReference type="ARBA" id="ARBA00005417"/>
    </source>
</evidence>
<keyword evidence="6 9" id="KW-0129">CBS domain</keyword>
<dbReference type="Gene3D" id="3.40.50.300">
    <property type="entry name" value="P-loop containing nucleotide triphosphate hydrolases"/>
    <property type="match status" value="1"/>
</dbReference>
<evidence type="ECO:0000256" key="4">
    <source>
        <dbReference type="ARBA" id="ARBA00022741"/>
    </source>
</evidence>
<dbReference type="PANTHER" id="PTHR43117:SF4">
    <property type="entry name" value="OSMOPROTECTANT IMPORT ATP-BINDING PROTEIN OSMV"/>
    <property type="match status" value="1"/>
</dbReference>
<evidence type="ECO:0000256" key="9">
    <source>
        <dbReference type="PROSITE-ProRule" id="PRU00703"/>
    </source>
</evidence>
<evidence type="ECO:0000256" key="5">
    <source>
        <dbReference type="ARBA" id="ARBA00022840"/>
    </source>
</evidence>
<keyword evidence="10" id="KW-0997">Cell inner membrane</keyword>
<comment type="subcellular location">
    <subcellularLocation>
        <location evidence="10">Cell inner membrane</location>
        <topology evidence="10">Peripheral membrane protein</topology>
    </subcellularLocation>
</comment>
<evidence type="ECO:0000256" key="10">
    <source>
        <dbReference type="RuleBase" id="RU369116"/>
    </source>
</evidence>
<accession>A0A0P9C9L8</accession>
<dbReference type="InterPro" id="IPR046342">
    <property type="entry name" value="CBS_dom_sf"/>
</dbReference>
<dbReference type="InterPro" id="IPR003439">
    <property type="entry name" value="ABC_transporter-like_ATP-bd"/>
</dbReference>
<comment type="subunit">
    <text evidence="8">The complex is composed of two ATP-binding proteins (OpuCA), two transmembrane proteins (OpuCB and OpuCD) and a solute-binding protein (OpuCC).</text>
</comment>
<keyword evidence="2 10" id="KW-0813">Transport</keyword>
<reference evidence="13 14" key="1">
    <citation type="submission" date="2015-09" db="EMBL/GenBank/DDBJ databases">
        <title>Draft genome sequence of Alicyclobacillus ferrooxydans DSM 22381.</title>
        <authorList>
            <person name="Hemp J."/>
        </authorList>
    </citation>
    <scope>NUCLEOTIDE SEQUENCE [LARGE SCALE GENOMIC DNA]</scope>
    <source>
        <strain evidence="13 14">TC-34</strain>
    </source>
</reference>
<organism evidence="13 14">
    <name type="scientific">Alicyclobacillus ferrooxydans</name>
    <dbReference type="NCBI Taxonomy" id="471514"/>
    <lineage>
        <taxon>Bacteria</taxon>
        <taxon>Bacillati</taxon>
        <taxon>Bacillota</taxon>
        <taxon>Bacilli</taxon>
        <taxon>Bacillales</taxon>
        <taxon>Alicyclobacillaceae</taxon>
        <taxon>Alicyclobacillus</taxon>
    </lineage>
</organism>
<name>A0A0P9C9L8_9BACL</name>
<dbReference type="PATRIC" id="fig|471514.4.peg.1122"/>
<dbReference type="SUPFAM" id="SSF52540">
    <property type="entry name" value="P-loop containing nucleoside triphosphate hydrolases"/>
    <property type="match status" value="1"/>
</dbReference>
<dbReference type="FunFam" id="3.40.50.300:FF:000425">
    <property type="entry name" value="Probable ABC transporter, ATP-binding subunit"/>
    <property type="match status" value="1"/>
</dbReference>
<dbReference type="InterPro" id="IPR017871">
    <property type="entry name" value="ABC_transporter-like_CS"/>
</dbReference>
<evidence type="ECO:0000256" key="3">
    <source>
        <dbReference type="ARBA" id="ARBA00022737"/>
    </source>
</evidence>
<dbReference type="PROSITE" id="PS50893">
    <property type="entry name" value="ABC_TRANSPORTER_2"/>
    <property type="match status" value="1"/>
</dbReference>
<dbReference type="GO" id="GO:0016887">
    <property type="term" value="F:ATP hydrolysis activity"/>
    <property type="evidence" value="ECO:0007669"/>
    <property type="project" value="UniProtKB-UniRule"/>
</dbReference>
<keyword evidence="10" id="KW-1003">Cell membrane</keyword>
<dbReference type="SMART" id="SM00382">
    <property type="entry name" value="AAA"/>
    <property type="match status" value="1"/>
</dbReference>
<dbReference type="PANTHER" id="PTHR43117">
    <property type="entry name" value="OSMOPROTECTANT IMPORT ATP-BINDING PROTEIN OSMV"/>
    <property type="match status" value="1"/>
</dbReference>
<dbReference type="GO" id="GO:0005524">
    <property type="term" value="F:ATP binding"/>
    <property type="evidence" value="ECO:0007669"/>
    <property type="project" value="UniProtKB-UniRule"/>
</dbReference>
<dbReference type="Proteomes" id="UP000050482">
    <property type="component" value="Unassembled WGS sequence"/>
</dbReference>
<dbReference type="GO" id="GO:0006865">
    <property type="term" value="P:amino acid transport"/>
    <property type="evidence" value="ECO:0007669"/>
    <property type="project" value="UniProtKB-UniRule"/>
</dbReference>
<sequence>MTTAIEFRNVDKVYGDTRVVKQLNLSIQRGQLVTLIGPSGCGKTTSLKMINRLIEPSSGSIFVSGNDTKAVDPVELRRKIGYVIQQIGLFPHMTIEENISLVPKLLRVNKEQYMKRADELMELVDLDPRMYGKRYPKQLSGGQQQRIGVARALAADPDIILMDEPFSALDPISREQLQDELIKLQEQLKKTIVFVTHDMDEALKIADQIVLMQNGHVVQHDVPEQILRHPKDDFVREFVGEKRFMQFNAFRHVEEVMTEAVTVRPGRGIAECVQHMRRRHVNSLIVTDREGRYLGVVGAEEVYEHYQNESATAEMAMRRDAPTVMPDSNVEEVLTILQTNAKGFLPVVDRSEKLIGVVTRASVLNVITPLTGEESDDGSTVASI</sequence>
<dbReference type="Pfam" id="PF00005">
    <property type="entry name" value="ABC_tran"/>
    <property type="match status" value="1"/>
</dbReference>
<dbReference type="InterPro" id="IPR003593">
    <property type="entry name" value="AAA+_ATPase"/>
</dbReference>
<dbReference type="InterPro" id="IPR000644">
    <property type="entry name" value="CBS_dom"/>
</dbReference>
<evidence type="ECO:0000256" key="6">
    <source>
        <dbReference type="ARBA" id="ARBA00023122"/>
    </source>
</evidence>
<dbReference type="OrthoDB" id="2374252at2"/>
<evidence type="ECO:0000313" key="13">
    <source>
        <dbReference type="EMBL" id="KPV42064.1"/>
    </source>
</evidence>
<evidence type="ECO:0000256" key="2">
    <source>
        <dbReference type="ARBA" id="ARBA00022448"/>
    </source>
</evidence>
<protein>
    <recommendedName>
        <fullName evidence="10">Quaternary amine transport ATP-binding protein</fullName>
        <ecNumber evidence="10">7.6.2.9</ecNumber>
    </recommendedName>
</protein>
<dbReference type="InterPro" id="IPR005892">
    <property type="entry name" value="Gly-betaine_transp_ATP-bd"/>
</dbReference>
<dbReference type="SUPFAM" id="SSF54631">
    <property type="entry name" value="CBS-domain pair"/>
    <property type="match status" value="1"/>
</dbReference>
<dbReference type="SMART" id="SM00116">
    <property type="entry name" value="CBS"/>
    <property type="match status" value="2"/>
</dbReference>
<comment type="catalytic activity">
    <reaction evidence="7">
        <text>a quaternary ammonium(out) + ATP + H2O = a quaternary ammonium(in) + ADP + phosphate + H(+)</text>
        <dbReference type="Rhea" id="RHEA:11036"/>
        <dbReference type="ChEBI" id="CHEBI:15377"/>
        <dbReference type="ChEBI" id="CHEBI:15378"/>
        <dbReference type="ChEBI" id="CHEBI:30616"/>
        <dbReference type="ChEBI" id="CHEBI:35267"/>
        <dbReference type="ChEBI" id="CHEBI:43474"/>
        <dbReference type="ChEBI" id="CHEBI:456216"/>
        <dbReference type="EC" id="7.6.2.9"/>
    </reaction>
</comment>
<comment type="caution">
    <text evidence="13">The sequence shown here is derived from an EMBL/GenBank/DDBJ whole genome shotgun (WGS) entry which is preliminary data.</text>
</comment>
<keyword evidence="14" id="KW-1185">Reference proteome</keyword>
<dbReference type="InterPro" id="IPR027417">
    <property type="entry name" value="P-loop_NTPase"/>
</dbReference>
<comment type="similarity">
    <text evidence="1 10">Belongs to the ABC transporter superfamily.</text>
</comment>
<evidence type="ECO:0000313" key="14">
    <source>
        <dbReference type="Proteomes" id="UP000050482"/>
    </source>
</evidence>
<feature type="domain" description="CBS" evidence="12">
    <location>
        <begin position="317"/>
        <end position="375"/>
    </location>
</feature>
<feature type="domain" description="CBS" evidence="12">
    <location>
        <begin position="256"/>
        <end position="312"/>
    </location>
</feature>
<dbReference type="Pfam" id="PF00571">
    <property type="entry name" value="CBS"/>
    <property type="match status" value="2"/>
</dbReference>
<dbReference type="EC" id="7.6.2.9" evidence="10"/>
<dbReference type="PROSITE" id="PS00211">
    <property type="entry name" value="ABC_TRANSPORTER_1"/>
    <property type="match status" value="1"/>
</dbReference>
<evidence type="ECO:0000256" key="7">
    <source>
        <dbReference type="ARBA" id="ARBA00052482"/>
    </source>
</evidence>
<dbReference type="RefSeq" id="WP_054970975.1">
    <property type="nucleotide sequence ID" value="NZ_LJCO01000085.1"/>
</dbReference>
<dbReference type="GO" id="GO:0005886">
    <property type="term" value="C:plasma membrane"/>
    <property type="evidence" value="ECO:0007669"/>
    <property type="project" value="UniProtKB-SubCell"/>
</dbReference>
<keyword evidence="5 10" id="KW-0067">ATP-binding</keyword>
<proteinExistence type="inferred from homology"/>
<gene>
    <name evidence="13" type="ORF">AN477_20085</name>
</gene>
<dbReference type="AlphaFoldDB" id="A0A0P9C9L8"/>
<evidence type="ECO:0000259" key="11">
    <source>
        <dbReference type="PROSITE" id="PS50893"/>
    </source>
</evidence>
<dbReference type="GO" id="GO:0015418">
    <property type="term" value="F:ABC-type quaternary ammonium compound transporting activity"/>
    <property type="evidence" value="ECO:0007669"/>
    <property type="project" value="UniProtKB-EC"/>
</dbReference>
<keyword evidence="10" id="KW-0472">Membrane</keyword>
<dbReference type="EMBL" id="LJCO01000085">
    <property type="protein sequence ID" value="KPV42064.1"/>
    <property type="molecule type" value="Genomic_DNA"/>
</dbReference>
<dbReference type="STRING" id="471514.AN477_20085"/>